<accession>A0A7C2B473</accession>
<dbReference type="GO" id="GO:0015833">
    <property type="term" value="P:peptide transport"/>
    <property type="evidence" value="ECO:0007669"/>
    <property type="project" value="TreeGrafter"/>
</dbReference>
<dbReference type="Pfam" id="PF00496">
    <property type="entry name" value="SBP_bac_5"/>
    <property type="match status" value="1"/>
</dbReference>
<comment type="subcellular location">
    <subcellularLocation>
        <location evidence="1">Cell envelope</location>
    </subcellularLocation>
</comment>
<dbReference type="Gene3D" id="3.90.76.10">
    <property type="entry name" value="Dipeptide-binding Protein, Domain 1"/>
    <property type="match status" value="1"/>
</dbReference>
<dbReference type="CDD" id="cd08504">
    <property type="entry name" value="PBP2_OppA"/>
    <property type="match status" value="1"/>
</dbReference>
<gene>
    <name evidence="6" type="ORF">ENP47_03330</name>
</gene>
<comment type="similarity">
    <text evidence="2">Belongs to the bacterial solute-binding protein 5 family.</text>
</comment>
<dbReference type="InterPro" id="IPR030678">
    <property type="entry name" value="Peptide/Ni-bd"/>
</dbReference>
<dbReference type="Gene3D" id="3.40.190.10">
    <property type="entry name" value="Periplasmic binding protein-like II"/>
    <property type="match status" value="1"/>
</dbReference>
<evidence type="ECO:0000256" key="4">
    <source>
        <dbReference type="ARBA" id="ARBA00022729"/>
    </source>
</evidence>
<dbReference type="AlphaFoldDB" id="A0A7C2B473"/>
<evidence type="ECO:0000256" key="3">
    <source>
        <dbReference type="ARBA" id="ARBA00022448"/>
    </source>
</evidence>
<dbReference type="PANTHER" id="PTHR30290">
    <property type="entry name" value="PERIPLASMIC BINDING COMPONENT OF ABC TRANSPORTER"/>
    <property type="match status" value="1"/>
</dbReference>
<proteinExistence type="inferred from homology"/>
<keyword evidence="4" id="KW-0732">Signal</keyword>
<dbReference type="PIRSF" id="PIRSF002741">
    <property type="entry name" value="MppA"/>
    <property type="match status" value="1"/>
</dbReference>
<feature type="domain" description="Solute-binding protein family 5" evidence="5">
    <location>
        <begin position="126"/>
        <end position="488"/>
    </location>
</feature>
<name>A0A7C2B473_THERO</name>
<dbReference type="Gene3D" id="3.10.105.10">
    <property type="entry name" value="Dipeptide-binding Protein, Domain 3"/>
    <property type="match status" value="1"/>
</dbReference>
<sequence length="576" mass="63398">MKAHERSRLTLFILLLLVLASCRFLIPSSPVATPGNSPPEAVSSPDGFPQVILTTPSVTPVLPGEILEAPPAPQPPPLVGDQELTLAGSPDGPLTLDPALVRDVESAFVVQQLFRGLVRFDPSLRPVPELAERIEVSPDGRTYTVRLRPDITFHDGTPITAADVKYSLERACDPALNGGDGRGLPAWGVLRDLVGAEDRLLGRRSDIPGVELLDERTLRLRLEAPSATFLLRLALPVASVVLRANVEQGPEWWRHPIGSGPFRLLRWDTEELVLGPHLDYRPQPPYLREVHIAIGSAALSPLNQYERGQLDVANVPPWAVDRLSAPESPYRDHLVVQPLFAGTYVFFNPAVPPLDDPAVRRALIQAFPREKVARVTLQGKVRLAEGIVPEEMPGSPWAASVLPTDPEAARELLAGRQLQLEVVSAGSDLAVMLARVWEQELGADVEVLQLDWPDYLADLDARRLPIFVFSWVADYPDPEAILDALFATDSPARPIAYENPRVQRLLDQARHTLDPGERREAFLSAQQAILDEAVVLPLTFDVEYLLVAPRVRDFPMTPLGILGLERVWIDGSHPAR</sequence>
<evidence type="ECO:0000313" key="6">
    <source>
        <dbReference type="EMBL" id="HEF64624.1"/>
    </source>
</evidence>
<dbReference type="EMBL" id="DSJL01000007">
    <property type="protein sequence ID" value="HEF64624.1"/>
    <property type="molecule type" value="Genomic_DNA"/>
</dbReference>
<evidence type="ECO:0000259" key="5">
    <source>
        <dbReference type="Pfam" id="PF00496"/>
    </source>
</evidence>
<dbReference type="GO" id="GO:1904680">
    <property type="term" value="F:peptide transmembrane transporter activity"/>
    <property type="evidence" value="ECO:0007669"/>
    <property type="project" value="TreeGrafter"/>
</dbReference>
<keyword evidence="3" id="KW-0813">Transport</keyword>
<dbReference type="PANTHER" id="PTHR30290:SF10">
    <property type="entry name" value="PERIPLASMIC OLIGOPEPTIDE-BINDING PROTEIN-RELATED"/>
    <property type="match status" value="1"/>
</dbReference>
<organism evidence="6">
    <name type="scientific">Thermomicrobium roseum</name>
    <dbReference type="NCBI Taxonomy" id="500"/>
    <lineage>
        <taxon>Bacteria</taxon>
        <taxon>Pseudomonadati</taxon>
        <taxon>Thermomicrobiota</taxon>
        <taxon>Thermomicrobia</taxon>
        <taxon>Thermomicrobiales</taxon>
        <taxon>Thermomicrobiaceae</taxon>
        <taxon>Thermomicrobium</taxon>
    </lineage>
</organism>
<dbReference type="GO" id="GO:0030288">
    <property type="term" value="C:outer membrane-bounded periplasmic space"/>
    <property type="evidence" value="ECO:0007669"/>
    <property type="project" value="UniProtKB-ARBA"/>
</dbReference>
<dbReference type="GO" id="GO:0043190">
    <property type="term" value="C:ATP-binding cassette (ABC) transporter complex"/>
    <property type="evidence" value="ECO:0007669"/>
    <property type="project" value="InterPro"/>
</dbReference>
<dbReference type="SUPFAM" id="SSF53850">
    <property type="entry name" value="Periplasmic binding protein-like II"/>
    <property type="match status" value="1"/>
</dbReference>
<dbReference type="InterPro" id="IPR039424">
    <property type="entry name" value="SBP_5"/>
</dbReference>
<comment type="caution">
    <text evidence="6">The sequence shown here is derived from an EMBL/GenBank/DDBJ whole genome shotgun (WGS) entry which is preliminary data.</text>
</comment>
<dbReference type="InterPro" id="IPR000914">
    <property type="entry name" value="SBP_5_dom"/>
</dbReference>
<dbReference type="PROSITE" id="PS51257">
    <property type="entry name" value="PROKAR_LIPOPROTEIN"/>
    <property type="match status" value="1"/>
</dbReference>
<evidence type="ECO:0000256" key="2">
    <source>
        <dbReference type="ARBA" id="ARBA00005695"/>
    </source>
</evidence>
<evidence type="ECO:0000256" key="1">
    <source>
        <dbReference type="ARBA" id="ARBA00004196"/>
    </source>
</evidence>
<protein>
    <submittedName>
        <fullName evidence="6">Peptide ABC transporter substrate-binding protein</fullName>
    </submittedName>
</protein>
<reference evidence="6" key="1">
    <citation type="journal article" date="2020" name="mSystems">
        <title>Genome- and Community-Level Interaction Insights into Carbon Utilization and Element Cycling Functions of Hydrothermarchaeota in Hydrothermal Sediment.</title>
        <authorList>
            <person name="Zhou Z."/>
            <person name="Liu Y."/>
            <person name="Xu W."/>
            <person name="Pan J."/>
            <person name="Luo Z.H."/>
            <person name="Li M."/>
        </authorList>
    </citation>
    <scope>NUCLEOTIDE SEQUENCE [LARGE SCALE GENOMIC DNA]</scope>
    <source>
        <strain evidence="6">SpSt-222</strain>
    </source>
</reference>